<dbReference type="PANTHER" id="PTHR24103">
    <property type="entry name" value="E3 UBIQUITIN-PROTEIN LIGASE TRIM"/>
    <property type="match status" value="1"/>
</dbReference>
<dbReference type="InterPro" id="IPR003879">
    <property type="entry name" value="Butyrophylin_SPRY"/>
</dbReference>
<dbReference type="Proteomes" id="UP000523279">
    <property type="component" value="Unassembled WGS sequence"/>
</dbReference>
<evidence type="ECO:0000259" key="1">
    <source>
        <dbReference type="PROSITE" id="PS50188"/>
    </source>
</evidence>
<dbReference type="InterPro" id="IPR050143">
    <property type="entry name" value="TRIM/RBCC"/>
</dbReference>
<dbReference type="InterPro" id="IPR003877">
    <property type="entry name" value="SPRY_dom"/>
</dbReference>
<name>A0A7K9K7G2_9PASE</name>
<keyword evidence="3" id="KW-1185">Reference proteome</keyword>
<gene>
    <name evidence="2" type="primary">Trim39_1</name>
    <name evidence="2" type="ORF">DICEXI_R13172</name>
</gene>
<feature type="non-terminal residue" evidence="2">
    <location>
        <position position="1"/>
    </location>
</feature>
<dbReference type="EMBL" id="VWZP01006737">
    <property type="protein sequence ID" value="NXH45555.1"/>
    <property type="molecule type" value="Genomic_DNA"/>
</dbReference>
<dbReference type="Gene3D" id="2.60.120.920">
    <property type="match status" value="1"/>
</dbReference>
<accession>A0A7K9K7G2</accession>
<dbReference type="InterPro" id="IPR013320">
    <property type="entry name" value="ConA-like_dom_sf"/>
</dbReference>
<comment type="caution">
    <text evidence="2">The sequence shown here is derived from an EMBL/GenBank/DDBJ whole genome shotgun (WGS) entry which is preliminary data.</text>
</comment>
<evidence type="ECO:0000313" key="3">
    <source>
        <dbReference type="Proteomes" id="UP000523279"/>
    </source>
</evidence>
<keyword evidence="2" id="KW-0436">Ligase</keyword>
<protein>
    <submittedName>
        <fullName evidence="2">TRI39 ligase</fullName>
    </submittedName>
</protein>
<dbReference type="SUPFAM" id="SSF49899">
    <property type="entry name" value="Concanavalin A-like lectins/glucanases"/>
    <property type="match status" value="1"/>
</dbReference>
<sequence>DTGEIRFLPSNVKRFDSHISVLAKEGDRCGNHFWGVLVGRRIWALDIAWQSVSHKGPLTLSPENGFWVTGLADGRGHWAYTDHWSHLSVSGKLQYVGIILDMAAKQVPFYDALKRAALYTFSIADGSCQEGKFIVLFSTGPATAEPNPEPLETL</sequence>
<dbReference type="InterPro" id="IPR001870">
    <property type="entry name" value="B30.2/SPRY"/>
</dbReference>
<evidence type="ECO:0000313" key="2">
    <source>
        <dbReference type="EMBL" id="NXH45555.1"/>
    </source>
</evidence>
<organism evidence="2 3">
    <name type="scientific">Dicaeum eximium</name>
    <dbReference type="NCBI Taxonomy" id="667154"/>
    <lineage>
        <taxon>Eukaryota</taxon>
        <taxon>Metazoa</taxon>
        <taxon>Chordata</taxon>
        <taxon>Craniata</taxon>
        <taxon>Vertebrata</taxon>
        <taxon>Euteleostomi</taxon>
        <taxon>Archelosauria</taxon>
        <taxon>Archosauria</taxon>
        <taxon>Dinosauria</taxon>
        <taxon>Saurischia</taxon>
        <taxon>Theropoda</taxon>
        <taxon>Coelurosauria</taxon>
        <taxon>Aves</taxon>
        <taxon>Neognathae</taxon>
        <taxon>Neoaves</taxon>
        <taxon>Telluraves</taxon>
        <taxon>Australaves</taxon>
        <taxon>Passeriformes</taxon>
        <taxon>Passeroidea</taxon>
        <taxon>Dicaeidae</taxon>
        <taxon>Dicaeum</taxon>
    </lineage>
</organism>
<feature type="non-terminal residue" evidence="2">
    <location>
        <position position="154"/>
    </location>
</feature>
<proteinExistence type="predicted"/>
<dbReference type="Pfam" id="PF00622">
    <property type="entry name" value="SPRY"/>
    <property type="match status" value="1"/>
</dbReference>
<dbReference type="PRINTS" id="PR01407">
    <property type="entry name" value="BUTYPHLNCDUF"/>
</dbReference>
<feature type="domain" description="B30.2/SPRY" evidence="1">
    <location>
        <begin position="1"/>
        <end position="154"/>
    </location>
</feature>
<dbReference type="GO" id="GO:0016874">
    <property type="term" value="F:ligase activity"/>
    <property type="evidence" value="ECO:0007669"/>
    <property type="project" value="UniProtKB-KW"/>
</dbReference>
<dbReference type="InterPro" id="IPR043136">
    <property type="entry name" value="B30.2/SPRY_sf"/>
</dbReference>
<dbReference type="AlphaFoldDB" id="A0A7K9K7G2"/>
<dbReference type="PROSITE" id="PS50188">
    <property type="entry name" value="B302_SPRY"/>
    <property type="match status" value="1"/>
</dbReference>
<reference evidence="2 3" key="1">
    <citation type="submission" date="2019-09" db="EMBL/GenBank/DDBJ databases">
        <title>Bird 10,000 Genomes (B10K) Project - Family phase.</title>
        <authorList>
            <person name="Zhang G."/>
        </authorList>
    </citation>
    <scope>NUCLEOTIDE SEQUENCE [LARGE SCALE GENOMIC DNA]</scope>
    <source>
        <strain evidence="2">B10K-DU-001-34</strain>
        <tissue evidence="2">Muscle</tissue>
    </source>
</reference>